<keyword evidence="4" id="KW-0812">Transmembrane</keyword>
<dbReference type="Pfam" id="PF01553">
    <property type="entry name" value="Acyltransferase"/>
    <property type="match status" value="1"/>
</dbReference>
<name>J5KJJ9_9GAMM</name>
<dbReference type="Proteomes" id="UP000010116">
    <property type="component" value="Unassembled WGS sequence"/>
</dbReference>
<feature type="transmembrane region" description="Helical" evidence="4">
    <location>
        <begin position="7"/>
        <end position="30"/>
    </location>
</feature>
<evidence type="ECO:0000256" key="3">
    <source>
        <dbReference type="ARBA" id="ARBA00023315"/>
    </source>
</evidence>
<dbReference type="EMBL" id="JH611186">
    <property type="protein sequence ID" value="EJP72791.1"/>
    <property type="molecule type" value="Genomic_DNA"/>
</dbReference>
<evidence type="ECO:0000256" key="2">
    <source>
        <dbReference type="ARBA" id="ARBA00022679"/>
    </source>
</evidence>
<dbReference type="PANTHER" id="PTHR10434:SF40">
    <property type="entry name" value="1-ACYL-SN-GLYCEROL-3-PHOSPHATE ACYLTRANSFERASE"/>
    <property type="match status" value="1"/>
</dbReference>
<gene>
    <name evidence="6" type="ORF">NT02SARS_1510</name>
</gene>
<protein>
    <submittedName>
        <fullName evidence="6">Phospholipid/glycerol acyltransferase</fullName>
    </submittedName>
</protein>
<dbReference type="SMART" id="SM00563">
    <property type="entry name" value="PlsC"/>
    <property type="match status" value="1"/>
</dbReference>
<evidence type="ECO:0000256" key="1">
    <source>
        <dbReference type="ARBA" id="ARBA00005189"/>
    </source>
</evidence>
<dbReference type="SUPFAM" id="SSF69593">
    <property type="entry name" value="Glycerol-3-phosphate (1)-acyltransferase"/>
    <property type="match status" value="1"/>
</dbReference>
<feature type="transmembrane region" description="Helical" evidence="4">
    <location>
        <begin position="42"/>
        <end position="61"/>
    </location>
</feature>
<dbReference type="AlphaFoldDB" id="J5KJJ9"/>
<evidence type="ECO:0000256" key="4">
    <source>
        <dbReference type="SAM" id="Phobius"/>
    </source>
</evidence>
<feature type="domain" description="Phospholipid/glycerol acyltransferase" evidence="5">
    <location>
        <begin position="72"/>
        <end position="187"/>
    </location>
</feature>
<dbReference type="InterPro" id="IPR002123">
    <property type="entry name" value="Plipid/glycerol_acylTrfase"/>
</dbReference>
<keyword evidence="4" id="KW-1133">Transmembrane helix</keyword>
<keyword evidence="2 6" id="KW-0808">Transferase</keyword>
<dbReference type="GO" id="GO:0003841">
    <property type="term" value="F:1-acylglycerol-3-phosphate O-acyltransferase activity"/>
    <property type="evidence" value="ECO:0007669"/>
    <property type="project" value="TreeGrafter"/>
</dbReference>
<evidence type="ECO:0000313" key="7">
    <source>
        <dbReference type="Proteomes" id="UP000010116"/>
    </source>
</evidence>
<dbReference type="HOGENOM" id="CLU_027938_5_0_6"/>
<evidence type="ECO:0000259" key="5">
    <source>
        <dbReference type="SMART" id="SM00563"/>
    </source>
</evidence>
<proteinExistence type="predicted"/>
<keyword evidence="4" id="KW-0472">Membrane</keyword>
<dbReference type="PANTHER" id="PTHR10434">
    <property type="entry name" value="1-ACYL-SN-GLYCEROL-3-PHOSPHATE ACYLTRANSFERASE"/>
    <property type="match status" value="1"/>
</dbReference>
<keyword evidence="3 6" id="KW-0012">Acyltransferase</keyword>
<accession>J5KJJ9</accession>
<dbReference type="GO" id="GO:0006654">
    <property type="term" value="P:phosphatidic acid biosynthetic process"/>
    <property type="evidence" value="ECO:0007669"/>
    <property type="project" value="TreeGrafter"/>
</dbReference>
<comment type="pathway">
    <text evidence="1">Lipid metabolism.</text>
</comment>
<organism evidence="6 7">
    <name type="scientific">SAR86 cluster bacterium SAR86B</name>
    <dbReference type="NCBI Taxonomy" id="1123867"/>
    <lineage>
        <taxon>Bacteria</taxon>
        <taxon>Pseudomonadati</taxon>
        <taxon>Pseudomonadota</taxon>
        <taxon>Gammaproteobacteria</taxon>
        <taxon>SAR86 cluster</taxon>
    </lineage>
</organism>
<dbReference type="CDD" id="cd07989">
    <property type="entry name" value="LPLAT_AGPAT-like"/>
    <property type="match status" value="1"/>
</dbReference>
<reference evidence="6 7" key="1">
    <citation type="journal article" date="2012" name="ISME J.">
        <title>Genomic insights to SAR86, an abundant and uncultivated marine bacterial lineage.</title>
        <authorList>
            <person name="Dupont C.L."/>
            <person name="Rusch D.B."/>
            <person name="Yooseph S."/>
            <person name="Lombardo M.J."/>
            <person name="Richter R.A."/>
            <person name="Valas R."/>
            <person name="Novotny M."/>
            <person name="Yee-Greenbaum J."/>
            <person name="Selengut J.D."/>
            <person name="Haft D.H."/>
            <person name="Halpern A.L."/>
            <person name="Lasken R.S."/>
            <person name="Nealson K."/>
            <person name="Friedman R."/>
            <person name="Venter J.C."/>
        </authorList>
    </citation>
    <scope>NUCLEOTIDE SEQUENCE [LARGE SCALE GENOMIC DNA]</scope>
</reference>
<evidence type="ECO:0000313" key="6">
    <source>
        <dbReference type="EMBL" id="EJP72791.1"/>
    </source>
</evidence>
<sequence>MAFFGSFLFNLVFYLSLLPITIIVISLYPFISTEKLQKVGSYWVLFVLYTLKILCGVKWRVEGYSNIPKKPCIVVSNHQGQWESLFLQTLFIPSTTIIKRELLFIPLFGWALRLMKPITLNRKNKYASLKKVIKKGVNKLNDNFSLILFPEGTRIAPEKGIQPFANSCGLLSIKSDVPVLPICHNSGIFWENKKFIKKPGIVIIKIGEPITGNSAKDITDRAYTWIKDTYEDLED</sequence>